<evidence type="ECO:0000256" key="1">
    <source>
        <dbReference type="SAM" id="Phobius"/>
    </source>
</evidence>
<keyword evidence="1" id="KW-1133">Transmembrane helix</keyword>
<feature type="transmembrane region" description="Helical" evidence="1">
    <location>
        <begin position="54"/>
        <end position="73"/>
    </location>
</feature>
<keyword evidence="3" id="KW-1185">Reference proteome</keyword>
<dbReference type="Pfam" id="PF04240">
    <property type="entry name" value="Caroten_synth"/>
    <property type="match status" value="1"/>
</dbReference>
<feature type="transmembrane region" description="Helical" evidence="1">
    <location>
        <begin position="27"/>
        <end position="47"/>
    </location>
</feature>
<name>A0ABW3EV66_9ACTN</name>
<keyword evidence="1" id="KW-0472">Membrane</keyword>
<comment type="caution">
    <text evidence="2">The sequence shown here is derived from an EMBL/GenBank/DDBJ whole genome shotgun (WGS) entry which is preliminary data.</text>
</comment>
<dbReference type="InterPro" id="IPR007354">
    <property type="entry name" value="CruF-like"/>
</dbReference>
<feature type="transmembrane region" description="Helical" evidence="1">
    <location>
        <begin position="190"/>
        <end position="210"/>
    </location>
</feature>
<evidence type="ECO:0000313" key="2">
    <source>
        <dbReference type="EMBL" id="MFD0903272.1"/>
    </source>
</evidence>
<feature type="transmembrane region" description="Helical" evidence="1">
    <location>
        <begin position="216"/>
        <end position="236"/>
    </location>
</feature>
<gene>
    <name evidence="2" type="ORF">ACFQ11_22970</name>
</gene>
<organism evidence="2 3">
    <name type="scientific">Actinomadura sediminis</name>
    <dbReference type="NCBI Taxonomy" id="1038904"/>
    <lineage>
        <taxon>Bacteria</taxon>
        <taxon>Bacillati</taxon>
        <taxon>Actinomycetota</taxon>
        <taxon>Actinomycetes</taxon>
        <taxon>Streptosporangiales</taxon>
        <taxon>Thermomonosporaceae</taxon>
        <taxon>Actinomadura</taxon>
    </lineage>
</organism>
<reference evidence="3" key="1">
    <citation type="journal article" date="2019" name="Int. J. Syst. Evol. Microbiol.">
        <title>The Global Catalogue of Microorganisms (GCM) 10K type strain sequencing project: providing services to taxonomists for standard genome sequencing and annotation.</title>
        <authorList>
            <consortium name="The Broad Institute Genomics Platform"/>
            <consortium name="The Broad Institute Genome Sequencing Center for Infectious Disease"/>
            <person name="Wu L."/>
            <person name="Ma J."/>
        </authorList>
    </citation>
    <scope>NUCLEOTIDE SEQUENCE [LARGE SCALE GENOMIC DNA]</scope>
    <source>
        <strain evidence="3">JCM 31202</strain>
    </source>
</reference>
<accession>A0ABW3EV66</accession>
<dbReference type="PANTHER" id="PTHR39419">
    <property type="entry name" value="SLL0814 PROTEIN"/>
    <property type="match status" value="1"/>
</dbReference>
<keyword evidence="1" id="KW-0812">Transmembrane</keyword>
<proteinExistence type="predicted"/>
<dbReference type="Proteomes" id="UP001596972">
    <property type="component" value="Unassembled WGS sequence"/>
</dbReference>
<dbReference type="PANTHER" id="PTHR39419:SF1">
    <property type="entry name" value="SLL0814 PROTEIN"/>
    <property type="match status" value="1"/>
</dbReference>
<protein>
    <submittedName>
        <fullName evidence="2">Carotenoid biosynthesis protein</fullName>
    </submittedName>
</protein>
<sequence>MGVGCLASMVAAQVASGVRPDPVRWTGPVVGLLTAGAGCFAASRLGAGRAVRAVGAAVALGYAVEWVGVRAGVPFGRYSYTKVLRPQVGGVPVAVAAAWAGMGLASHAVAATLVPDGRRWARVAVGASALTAWDVFLDPQMLRLGLWRWARDGAYRGVPAGNFAGWLGVSALLMGVFESIVGVEQDVAEGLVATYAVMAVMETLAFAAVFEPRDPLVAVAGGTAMGSFAVPAAVLATARRFAGTRAAGRGDRWPR</sequence>
<feature type="transmembrane region" description="Helical" evidence="1">
    <location>
        <begin position="93"/>
        <end position="113"/>
    </location>
</feature>
<dbReference type="RefSeq" id="WP_378301915.1">
    <property type="nucleotide sequence ID" value="NZ_JBHTJA010000051.1"/>
</dbReference>
<dbReference type="EMBL" id="JBHTJA010000051">
    <property type="protein sequence ID" value="MFD0903272.1"/>
    <property type="molecule type" value="Genomic_DNA"/>
</dbReference>
<evidence type="ECO:0000313" key="3">
    <source>
        <dbReference type="Proteomes" id="UP001596972"/>
    </source>
</evidence>
<feature type="transmembrane region" description="Helical" evidence="1">
    <location>
        <begin position="163"/>
        <end position="183"/>
    </location>
</feature>